<keyword evidence="3" id="KW-1185">Reference proteome</keyword>
<evidence type="ECO:0000313" key="3">
    <source>
        <dbReference type="Proteomes" id="UP000003963"/>
    </source>
</evidence>
<dbReference type="HOGENOM" id="CLU_813579_0_0_11"/>
<feature type="transmembrane region" description="Helical" evidence="1">
    <location>
        <begin position="182"/>
        <end position="206"/>
    </location>
</feature>
<dbReference type="EMBL" id="GG657754">
    <property type="protein sequence ID" value="EFL25429.1"/>
    <property type="molecule type" value="Genomic_DNA"/>
</dbReference>
<dbReference type="AlphaFoldDB" id="D9WGP1"/>
<keyword evidence="1" id="KW-0812">Transmembrane</keyword>
<dbReference type="Proteomes" id="UP000003963">
    <property type="component" value="Unassembled WGS sequence"/>
</dbReference>
<proteinExistence type="predicted"/>
<keyword evidence="1" id="KW-1133">Transmembrane helix</keyword>
<reference evidence="2 3" key="1">
    <citation type="submission" date="2009-02" db="EMBL/GenBank/DDBJ databases">
        <title>Annotation of Streptomyces hygroscopicus strain ATCC 53653.</title>
        <authorList>
            <consortium name="The Broad Institute Genome Sequencing Platform"/>
            <consortium name="Broad Institute Microbial Sequencing Center"/>
            <person name="Fischbach M."/>
            <person name="Godfrey P."/>
            <person name="Ward D."/>
            <person name="Young S."/>
            <person name="Zeng Q."/>
            <person name="Koehrsen M."/>
            <person name="Alvarado L."/>
            <person name="Berlin A.M."/>
            <person name="Bochicchio J."/>
            <person name="Borenstein D."/>
            <person name="Chapman S.B."/>
            <person name="Chen Z."/>
            <person name="Engels R."/>
            <person name="Freedman E."/>
            <person name="Gellesch M."/>
            <person name="Goldberg J."/>
            <person name="Griggs A."/>
            <person name="Gujja S."/>
            <person name="Heilman E.R."/>
            <person name="Heiman D.I."/>
            <person name="Hepburn T.A."/>
            <person name="Howarth C."/>
            <person name="Jen D."/>
            <person name="Larson L."/>
            <person name="Lewis B."/>
            <person name="Mehta T."/>
            <person name="Park D."/>
            <person name="Pearson M."/>
            <person name="Richards J."/>
            <person name="Roberts A."/>
            <person name="Saif S."/>
            <person name="Shea T.D."/>
            <person name="Shenoy N."/>
            <person name="Sisk P."/>
            <person name="Stolte C."/>
            <person name="Sykes S.N."/>
            <person name="Thomson T."/>
            <person name="Walk T."/>
            <person name="White J."/>
            <person name="Yandava C."/>
            <person name="Straight P."/>
            <person name="Clardy J."/>
            <person name="Hung D."/>
            <person name="Kolter R."/>
            <person name="Mekalanos J."/>
            <person name="Walker S."/>
            <person name="Walsh C.T."/>
            <person name="Wieland-Brown L.C."/>
            <person name="Haas B."/>
            <person name="Nusbaum C."/>
            <person name="Birren B."/>
        </authorList>
    </citation>
    <scope>NUCLEOTIDE SEQUENCE [LARGE SCALE GENOMIC DNA]</scope>
    <source>
        <strain evidence="2 3">ATCC 53653</strain>
    </source>
</reference>
<feature type="transmembrane region" description="Helical" evidence="1">
    <location>
        <begin position="212"/>
        <end position="233"/>
    </location>
</feature>
<name>D9WGP1_9ACTN</name>
<sequence length="369" mass="39626">MGMTDQVPRARRAWEWLLPAGFGLLCLLLSAGLFATVPGALADKRAYAAAPACPGGTRSDACTVTVPATVEGTEDESSGKSVHYWLLATERGSDAVRRVRMAGSRPVYDAVRAGDEVTLTYWRGEIRTVGFGAAAQETHASPADDWRLPTAFALLALPFGLAMLLTGWVHRHRRPFAMWTTSWPLTVGLVTSILLSCIGPLGAMVGGGVRDAFLITAAGIPPAVGLAALYAWWFRRRTVRAADTSDIVALPATERQCVRASVHGDVPYSGHGCDHVVVGDGRPAATPDPTGRFALRALPETLTVRRVRGLRPDDPADWYGIYKYDGVVIECRDGDRPVLVVTGRRDVPWILGALVRPTPSPGPLPEACR</sequence>
<gene>
    <name evidence="2" type="ORF">SSOG_05143</name>
</gene>
<keyword evidence="1" id="KW-0472">Membrane</keyword>
<feature type="transmembrane region" description="Helical" evidence="1">
    <location>
        <begin position="151"/>
        <end position="170"/>
    </location>
</feature>
<evidence type="ECO:0000313" key="2">
    <source>
        <dbReference type="EMBL" id="EFL25429.1"/>
    </source>
</evidence>
<organism evidence="2 3">
    <name type="scientific">Streptomyces himastatinicus ATCC 53653</name>
    <dbReference type="NCBI Taxonomy" id="457427"/>
    <lineage>
        <taxon>Bacteria</taxon>
        <taxon>Bacillati</taxon>
        <taxon>Actinomycetota</taxon>
        <taxon>Actinomycetes</taxon>
        <taxon>Kitasatosporales</taxon>
        <taxon>Streptomycetaceae</taxon>
        <taxon>Streptomyces</taxon>
        <taxon>Streptomyces violaceusniger group</taxon>
    </lineage>
</organism>
<accession>D9WGP1</accession>
<protein>
    <submittedName>
        <fullName evidence="2">Putative large integral membrane protein</fullName>
    </submittedName>
</protein>
<evidence type="ECO:0000256" key="1">
    <source>
        <dbReference type="SAM" id="Phobius"/>
    </source>
</evidence>